<name>A0A128F3A8_9GAMM</name>
<evidence type="ECO:0000313" key="1">
    <source>
        <dbReference type="EMBL" id="CZF80751.1"/>
    </source>
</evidence>
<evidence type="ECO:0000313" key="2">
    <source>
        <dbReference type="Proteomes" id="UP000071641"/>
    </source>
</evidence>
<dbReference type="Proteomes" id="UP000071641">
    <property type="component" value="Unassembled WGS sequence"/>
</dbReference>
<reference evidence="2" key="1">
    <citation type="submission" date="2016-02" db="EMBL/GenBank/DDBJ databases">
        <authorList>
            <person name="Rodrigo-Torres Lidia"/>
            <person name="Arahal R.David."/>
        </authorList>
    </citation>
    <scope>NUCLEOTIDE SEQUENCE [LARGE SCALE GENOMIC DNA]</scope>
    <source>
        <strain evidence="2">CECT 9029</strain>
    </source>
</reference>
<proteinExistence type="predicted"/>
<organism evidence="1 2">
    <name type="scientific">Grimontia celer</name>
    <dbReference type="NCBI Taxonomy" id="1796497"/>
    <lineage>
        <taxon>Bacteria</taxon>
        <taxon>Pseudomonadati</taxon>
        <taxon>Pseudomonadota</taxon>
        <taxon>Gammaproteobacteria</taxon>
        <taxon>Vibrionales</taxon>
        <taxon>Vibrionaceae</taxon>
        <taxon>Grimontia</taxon>
    </lineage>
</organism>
<dbReference type="PROSITE" id="PS51257">
    <property type="entry name" value="PROKAR_LIPOPROTEIN"/>
    <property type="match status" value="1"/>
</dbReference>
<keyword evidence="2" id="KW-1185">Reference proteome</keyword>
<dbReference type="RefSeq" id="WP_062663280.1">
    <property type="nucleotide sequence ID" value="NZ_FIZX01000002.1"/>
</dbReference>
<dbReference type="EMBL" id="FIZX01000002">
    <property type="protein sequence ID" value="CZF80751.1"/>
    <property type="molecule type" value="Genomic_DNA"/>
</dbReference>
<protein>
    <recommendedName>
        <fullName evidence="3">Lipoprotein</fullName>
    </recommendedName>
</protein>
<gene>
    <name evidence="1" type="ORF">GCE9029_02177</name>
</gene>
<evidence type="ECO:0008006" key="3">
    <source>
        <dbReference type="Google" id="ProtNLM"/>
    </source>
</evidence>
<accession>A0A128F3A8</accession>
<dbReference type="AlphaFoldDB" id="A0A128F3A8"/>
<dbReference type="OrthoDB" id="5915589at2"/>
<sequence>MYKYVFAALLPVIIAGCSSSEKPTFDIAAQQEKEQEAAKKGEVLPEPASLYFVGSNDSQDYDPEWDDTQKTNQQKLFIANGDHEVTLFTDHLECTDPMGLNMESLGTKSMTMPRSEKVTLNVSFHANSFAAGGASCVNTFTFNVDEGKSYTVNHKFSLEDGLCTVSVFDDEAKSEIDVFARKGPYLCTPEDLNEDNAAQRIELNAGRF</sequence>